<keyword evidence="1" id="KW-0732">Signal</keyword>
<organism evidence="2 3">
    <name type="scientific">Elaphomyces granulatus</name>
    <dbReference type="NCBI Taxonomy" id="519963"/>
    <lineage>
        <taxon>Eukaryota</taxon>
        <taxon>Fungi</taxon>
        <taxon>Dikarya</taxon>
        <taxon>Ascomycota</taxon>
        <taxon>Pezizomycotina</taxon>
        <taxon>Eurotiomycetes</taxon>
        <taxon>Eurotiomycetidae</taxon>
        <taxon>Eurotiales</taxon>
        <taxon>Elaphomycetaceae</taxon>
        <taxon>Elaphomyces</taxon>
    </lineage>
</organism>
<accession>A0A232M732</accession>
<feature type="chain" id="PRO_5012375849" evidence="1">
    <location>
        <begin position="17"/>
        <end position="38"/>
    </location>
</feature>
<evidence type="ECO:0000313" key="2">
    <source>
        <dbReference type="EMBL" id="OXV12220.1"/>
    </source>
</evidence>
<comment type="caution">
    <text evidence="2">The sequence shown here is derived from an EMBL/GenBank/DDBJ whole genome shotgun (WGS) entry which is preliminary data.</text>
</comment>
<dbReference type="EMBL" id="NPHW01000386">
    <property type="protein sequence ID" value="OXV12220.1"/>
    <property type="molecule type" value="Genomic_DNA"/>
</dbReference>
<gene>
    <name evidence="2" type="ORF">Egran_00020</name>
</gene>
<protein>
    <submittedName>
        <fullName evidence="2">Uncharacterized protein</fullName>
    </submittedName>
</protein>
<evidence type="ECO:0000256" key="1">
    <source>
        <dbReference type="SAM" id="SignalP"/>
    </source>
</evidence>
<proteinExistence type="predicted"/>
<dbReference type="AlphaFoldDB" id="A0A232M732"/>
<keyword evidence="3" id="KW-1185">Reference proteome</keyword>
<sequence length="38" mass="4483">MSRSIMLLWRLSLLMAQWKTSYWPMNIPWKVSGMAGLV</sequence>
<evidence type="ECO:0000313" key="3">
    <source>
        <dbReference type="Proteomes" id="UP000243515"/>
    </source>
</evidence>
<feature type="signal peptide" evidence="1">
    <location>
        <begin position="1"/>
        <end position="16"/>
    </location>
</feature>
<dbReference type="Proteomes" id="UP000243515">
    <property type="component" value="Unassembled WGS sequence"/>
</dbReference>
<reference evidence="2 3" key="1">
    <citation type="journal article" date="2015" name="Environ. Microbiol.">
        <title>Metagenome sequence of Elaphomyces granulatus from sporocarp tissue reveals Ascomycota ectomycorrhizal fingerprints of genome expansion and a Proteobacteria-rich microbiome.</title>
        <authorList>
            <person name="Quandt C.A."/>
            <person name="Kohler A."/>
            <person name="Hesse C.N."/>
            <person name="Sharpton T.J."/>
            <person name="Martin F."/>
            <person name="Spatafora J.W."/>
        </authorList>
    </citation>
    <scope>NUCLEOTIDE SEQUENCE [LARGE SCALE GENOMIC DNA]</scope>
    <source>
        <strain evidence="2 3">OSC145934</strain>
    </source>
</reference>
<name>A0A232M732_9EURO</name>